<gene>
    <name evidence="3" type="ORF">LX80_00656</name>
</gene>
<comment type="similarity">
    <text evidence="1 2">Belongs to the enoyl-CoA hydratase/isomerase family.</text>
</comment>
<reference evidence="3 4" key="1">
    <citation type="submission" date="2018-06" db="EMBL/GenBank/DDBJ databases">
        <title>Genomic Encyclopedia of Archaeal and Bacterial Type Strains, Phase II (KMG-II): from individual species to whole genera.</title>
        <authorList>
            <person name="Goeker M."/>
        </authorList>
    </citation>
    <scope>NUCLEOTIDE SEQUENCE [LARGE SCALE GENOMIC DNA]</scope>
    <source>
        <strain evidence="3 4">DSM 23241</strain>
    </source>
</reference>
<dbReference type="PANTHER" id="PTHR43459:SF1">
    <property type="entry name" value="EG:BACN32G11.4 PROTEIN"/>
    <property type="match status" value="1"/>
</dbReference>
<dbReference type="Gene3D" id="3.90.226.10">
    <property type="entry name" value="2-enoyl-CoA Hydratase, Chain A, domain 1"/>
    <property type="match status" value="1"/>
</dbReference>
<evidence type="ECO:0000256" key="1">
    <source>
        <dbReference type="ARBA" id="ARBA00005254"/>
    </source>
</evidence>
<dbReference type="InterPro" id="IPR001753">
    <property type="entry name" value="Enoyl-CoA_hydra/iso"/>
</dbReference>
<sequence length="257" mass="27930">MAEILFEVNNGIAFITLNRPDKLNAFNRSMALLMQEKLHACNNSDIRCVYITGAGKGFCAGQDLEEVLDHNGPGMNRILKEQFNPIITLIQQLEKPVVAAVNGVAAGAGANIALACDIVVANEQASFIQAFSKIGLIPDSGGTYFLPRLIGYQKAMALMMLGDKVSATEAVNMGMIYKAFPTGDFENAAKQFVQQLANMPTQALAYIKQALQASMHQNLNQQLELEDVLQQKAAATNDFKEGVNAFIQKRTPIFTGN</sequence>
<comment type="caution">
    <text evidence="3">The sequence shown here is derived from an EMBL/GenBank/DDBJ whole genome shotgun (WGS) entry which is preliminary data.</text>
</comment>
<dbReference type="SUPFAM" id="SSF52096">
    <property type="entry name" value="ClpP/crotonase"/>
    <property type="match status" value="1"/>
</dbReference>
<name>A0A2W7S0Y4_9BACT</name>
<keyword evidence="3" id="KW-0413">Isomerase</keyword>
<dbReference type="Proteomes" id="UP000249720">
    <property type="component" value="Unassembled WGS sequence"/>
</dbReference>
<proteinExistence type="inferred from homology"/>
<dbReference type="InterPro" id="IPR014748">
    <property type="entry name" value="Enoyl-CoA_hydra_C"/>
</dbReference>
<dbReference type="OrthoDB" id="9775794at2"/>
<keyword evidence="4" id="KW-1185">Reference proteome</keyword>
<protein>
    <submittedName>
        <fullName evidence="3">2-(1,2-epoxy-1,2-dihydrophenyl)acetyl-CoA isomerase</fullName>
    </submittedName>
</protein>
<dbReference type="Pfam" id="PF00378">
    <property type="entry name" value="ECH_1"/>
    <property type="match status" value="1"/>
</dbReference>
<dbReference type="AlphaFoldDB" id="A0A2W7S0Y4"/>
<dbReference type="Gene3D" id="1.10.12.10">
    <property type="entry name" value="Lyase 2-enoyl-coa Hydratase, Chain A, domain 2"/>
    <property type="match status" value="1"/>
</dbReference>
<dbReference type="GO" id="GO:0016853">
    <property type="term" value="F:isomerase activity"/>
    <property type="evidence" value="ECO:0007669"/>
    <property type="project" value="UniProtKB-KW"/>
</dbReference>
<dbReference type="InterPro" id="IPR018376">
    <property type="entry name" value="Enoyl-CoA_hyd/isom_CS"/>
</dbReference>
<dbReference type="CDD" id="cd06558">
    <property type="entry name" value="crotonase-like"/>
    <property type="match status" value="1"/>
</dbReference>
<accession>A0A2W7S0Y4</accession>
<dbReference type="InterPro" id="IPR029045">
    <property type="entry name" value="ClpP/crotonase-like_dom_sf"/>
</dbReference>
<evidence type="ECO:0000313" key="4">
    <source>
        <dbReference type="Proteomes" id="UP000249720"/>
    </source>
</evidence>
<dbReference type="PANTHER" id="PTHR43459">
    <property type="entry name" value="ENOYL-COA HYDRATASE"/>
    <property type="match status" value="1"/>
</dbReference>
<evidence type="ECO:0000256" key="2">
    <source>
        <dbReference type="RuleBase" id="RU003707"/>
    </source>
</evidence>
<evidence type="ECO:0000313" key="3">
    <source>
        <dbReference type="EMBL" id="PZX64460.1"/>
    </source>
</evidence>
<dbReference type="PROSITE" id="PS00166">
    <property type="entry name" value="ENOYL_COA_HYDRATASE"/>
    <property type="match status" value="1"/>
</dbReference>
<organism evidence="3 4">
    <name type="scientific">Hydrotalea sandarakina</name>
    <dbReference type="NCBI Taxonomy" id="1004304"/>
    <lineage>
        <taxon>Bacteria</taxon>
        <taxon>Pseudomonadati</taxon>
        <taxon>Bacteroidota</taxon>
        <taxon>Chitinophagia</taxon>
        <taxon>Chitinophagales</taxon>
        <taxon>Chitinophagaceae</taxon>
        <taxon>Hydrotalea</taxon>
    </lineage>
</organism>
<dbReference type="RefSeq" id="WP_111293632.1">
    <property type="nucleotide sequence ID" value="NZ_QKZV01000002.1"/>
</dbReference>
<dbReference type="EMBL" id="QKZV01000002">
    <property type="protein sequence ID" value="PZX64460.1"/>
    <property type="molecule type" value="Genomic_DNA"/>
</dbReference>